<organism evidence="3 4">
    <name type="scientific">Mycena maculata</name>
    <dbReference type="NCBI Taxonomy" id="230809"/>
    <lineage>
        <taxon>Eukaryota</taxon>
        <taxon>Fungi</taxon>
        <taxon>Dikarya</taxon>
        <taxon>Basidiomycota</taxon>
        <taxon>Agaricomycotina</taxon>
        <taxon>Agaricomycetes</taxon>
        <taxon>Agaricomycetidae</taxon>
        <taxon>Agaricales</taxon>
        <taxon>Marasmiineae</taxon>
        <taxon>Mycenaceae</taxon>
        <taxon>Mycena</taxon>
    </lineage>
</organism>
<protein>
    <recommendedName>
        <fullName evidence="2">Integrase core domain-containing protein</fullName>
    </recommendedName>
</protein>
<feature type="domain" description="Integrase core" evidence="2">
    <location>
        <begin position="2"/>
        <end position="128"/>
    </location>
</feature>
<evidence type="ECO:0000313" key="4">
    <source>
        <dbReference type="Proteomes" id="UP001215280"/>
    </source>
</evidence>
<keyword evidence="4" id="KW-1185">Reference proteome</keyword>
<dbReference type="PANTHER" id="PTHR46791:SF5">
    <property type="entry name" value="CLR5 DOMAIN-CONTAINING PROTEIN-RELATED"/>
    <property type="match status" value="1"/>
</dbReference>
<feature type="region of interest" description="Disordered" evidence="1">
    <location>
        <begin position="161"/>
        <end position="197"/>
    </location>
</feature>
<feature type="compositionally biased region" description="Acidic residues" evidence="1">
    <location>
        <begin position="174"/>
        <end position="197"/>
    </location>
</feature>
<name>A0AAD7NWG3_9AGAR</name>
<dbReference type="AlphaFoldDB" id="A0AAD7NWG3"/>
<evidence type="ECO:0000259" key="2">
    <source>
        <dbReference type="Pfam" id="PF24764"/>
    </source>
</evidence>
<reference evidence="3" key="1">
    <citation type="submission" date="2023-03" db="EMBL/GenBank/DDBJ databases">
        <title>Massive genome expansion in bonnet fungi (Mycena s.s.) driven by repeated elements and novel gene families across ecological guilds.</title>
        <authorList>
            <consortium name="Lawrence Berkeley National Laboratory"/>
            <person name="Harder C.B."/>
            <person name="Miyauchi S."/>
            <person name="Viragh M."/>
            <person name="Kuo A."/>
            <person name="Thoen E."/>
            <person name="Andreopoulos B."/>
            <person name="Lu D."/>
            <person name="Skrede I."/>
            <person name="Drula E."/>
            <person name="Henrissat B."/>
            <person name="Morin E."/>
            <person name="Kohler A."/>
            <person name="Barry K."/>
            <person name="LaButti K."/>
            <person name="Morin E."/>
            <person name="Salamov A."/>
            <person name="Lipzen A."/>
            <person name="Mereny Z."/>
            <person name="Hegedus B."/>
            <person name="Baldrian P."/>
            <person name="Stursova M."/>
            <person name="Weitz H."/>
            <person name="Taylor A."/>
            <person name="Grigoriev I.V."/>
            <person name="Nagy L.G."/>
            <person name="Martin F."/>
            <person name="Kauserud H."/>
        </authorList>
    </citation>
    <scope>NUCLEOTIDE SEQUENCE</scope>
    <source>
        <strain evidence="3">CBHHK188m</strain>
    </source>
</reference>
<gene>
    <name evidence="3" type="ORF">DFH07DRAFT_865534</name>
</gene>
<dbReference type="Proteomes" id="UP001215280">
    <property type="component" value="Unassembled WGS sequence"/>
</dbReference>
<dbReference type="Pfam" id="PF24764">
    <property type="entry name" value="rva_4"/>
    <property type="match status" value="1"/>
</dbReference>
<evidence type="ECO:0000313" key="3">
    <source>
        <dbReference type="EMBL" id="KAJ7777920.1"/>
    </source>
</evidence>
<proteinExistence type="predicted"/>
<comment type="caution">
    <text evidence="3">The sequence shown here is derived from an EMBL/GenBank/DDBJ whole genome shotgun (WGS) entry which is preliminary data.</text>
</comment>
<accession>A0AAD7NWG3</accession>
<dbReference type="InterPro" id="IPR058913">
    <property type="entry name" value="Integrase_dom_put"/>
</dbReference>
<dbReference type="PANTHER" id="PTHR46791">
    <property type="entry name" value="EXPRESSED PROTEIN"/>
    <property type="match status" value="1"/>
</dbReference>
<dbReference type="EMBL" id="JARJLG010000009">
    <property type="protein sequence ID" value="KAJ7777920.1"/>
    <property type="molecule type" value="Genomic_DNA"/>
</dbReference>
<sequence>MDAIQEYGTPSRVRGDRGGENTKVSIWMIIHRGAGRASFMWGSSTRNTRIERLWVEVGTQFARQWRAFFTRLGRLHHLDRKNPGHLWLLHKLFLNSINDDCREFQEEWNLHPISGRTTNDQSPADIRFLGQTTEGVYATDPLHGIHPDAINRYYGVEGPRRRRARGVTGAGNASDDEGDPTDSDSESDPDLDPEEELENQIEADQAHNIRHAPVKVARHKSPFEEAEHEAAFIELLGEVVSEPDVLPEGYGVAEEEWEDEDYPETEIIKTGTNGKQLRIELPRVTWLSRAIQWAQALDLLTRVLEELENG</sequence>
<evidence type="ECO:0000256" key="1">
    <source>
        <dbReference type="SAM" id="MobiDB-lite"/>
    </source>
</evidence>